<dbReference type="PROSITE" id="PS50097">
    <property type="entry name" value="BTB"/>
    <property type="match status" value="1"/>
</dbReference>
<dbReference type="InterPro" id="IPR000210">
    <property type="entry name" value="BTB/POZ_dom"/>
</dbReference>
<dbReference type="Pfam" id="PF00651">
    <property type="entry name" value="BTB"/>
    <property type="match status" value="1"/>
</dbReference>
<accession>A0A2B7XDC8</accession>
<dbReference type="OrthoDB" id="6359816at2759"/>
<dbReference type="AlphaFoldDB" id="A0A2B7XDC8"/>
<reference evidence="2 3" key="1">
    <citation type="submission" date="2017-10" db="EMBL/GenBank/DDBJ databases">
        <title>Comparative genomics in systemic dimorphic fungi from Ajellomycetaceae.</title>
        <authorList>
            <person name="Munoz J.F."/>
            <person name="Mcewen J.G."/>
            <person name="Clay O.K."/>
            <person name="Cuomo C.A."/>
        </authorList>
    </citation>
    <scope>NUCLEOTIDE SEQUENCE [LARGE SCALE GENOMIC DNA]</scope>
    <source>
        <strain evidence="2 3">UAMH5409</strain>
    </source>
</reference>
<dbReference type="InterPro" id="IPR011333">
    <property type="entry name" value="SKP1/BTB/POZ_sf"/>
</dbReference>
<feature type="domain" description="BTB" evidence="1">
    <location>
        <begin position="20"/>
        <end position="87"/>
    </location>
</feature>
<dbReference type="STRING" id="1447875.A0A2B7XDC8"/>
<dbReference type="EMBL" id="PDNB01000091">
    <property type="protein sequence ID" value="PGH09654.1"/>
    <property type="molecule type" value="Genomic_DNA"/>
</dbReference>
<gene>
    <name evidence="2" type="ORF">AJ79_05620</name>
</gene>
<evidence type="ECO:0000313" key="2">
    <source>
        <dbReference type="EMBL" id="PGH09654.1"/>
    </source>
</evidence>
<dbReference type="Proteomes" id="UP000223968">
    <property type="component" value="Unassembled WGS sequence"/>
</dbReference>
<evidence type="ECO:0000313" key="3">
    <source>
        <dbReference type="Proteomes" id="UP000223968"/>
    </source>
</evidence>
<dbReference type="Gene3D" id="3.30.710.10">
    <property type="entry name" value="Potassium Channel Kv1.1, Chain A"/>
    <property type="match status" value="1"/>
</dbReference>
<keyword evidence="3" id="KW-1185">Reference proteome</keyword>
<dbReference type="SUPFAM" id="SSF54695">
    <property type="entry name" value="POZ domain"/>
    <property type="match status" value="1"/>
</dbReference>
<evidence type="ECO:0000259" key="1">
    <source>
        <dbReference type="PROSITE" id="PS50097"/>
    </source>
</evidence>
<proteinExistence type="predicted"/>
<name>A0A2B7XDC8_9EURO</name>
<organism evidence="2 3">
    <name type="scientific">Helicocarpus griseus UAMH5409</name>
    <dbReference type="NCBI Taxonomy" id="1447875"/>
    <lineage>
        <taxon>Eukaryota</taxon>
        <taxon>Fungi</taxon>
        <taxon>Dikarya</taxon>
        <taxon>Ascomycota</taxon>
        <taxon>Pezizomycotina</taxon>
        <taxon>Eurotiomycetes</taxon>
        <taxon>Eurotiomycetidae</taxon>
        <taxon>Onygenales</taxon>
        <taxon>Ajellomycetaceae</taxon>
        <taxon>Helicocarpus</taxon>
    </lineage>
</organism>
<comment type="caution">
    <text evidence="2">The sequence shown here is derived from an EMBL/GenBank/DDBJ whole genome shotgun (WGS) entry which is preliminary data.</text>
</comment>
<dbReference type="PANTHER" id="PTHR47843:SF5">
    <property type="entry name" value="BTB_POZ DOMAIN PROTEIN"/>
    <property type="match status" value="1"/>
</dbReference>
<dbReference type="PANTHER" id="PTHR47843">
    <property type="entry name" value="BTB DOMAIN-CONTAINING PROTEIN-RELATED"/>
    <property type="match status" value="1"/>
</dbReference>
<protein>
    <recommendedName>
        <fullName evidence="1">BTB domain-containing protein</fullName>
    </recommendedName>
</protein>
<sequence>MSAPPSPGWMKHLLFSKQYSDCSIKCQGEIFHVHKAVVCTQSPVIAAAMDGQFREAKTETMNLYSFDIDTVKRMIDFLYTGQFNGDIDETAGYTAKRKKGKANLTYDLLRIRLQLHSIADYLEIPALRERAIESICDTLNTDWSPDRFVNALKIMIATTKDAKLYEAMASVAATNITELLELEGFTQLDMPNQMTMGIARELSKEQKGARRTPCRCCTKCKNRR</sequence>
<dbReference type="SMART" id="SM00225">
    <property type="entry name" value="BTB"/>
    <property type="match status" value="1"/>
</dbReference>
<dbReference type="CDD" id="cd18186">
    <property type="entry name" value="BTB_POZ_ZBTB_KLHL-like"/>
    <property type="match status" value="1"/>
</dbReference>